<feature type="region of interest" description="Disordered" evidence="1">
    <location>
        <begin position="1"/>
        <end position="31"/>
    </location>
</feature>
<keyword evidence="3" id="KW-1185">Reference proteome</keyword>
<organism evidence="2 3">
    <name type="scientific">Fomitopsis schrenkii</name>
    <name type="common">Brown rot fungus</name>
    <dbReference type="NCBI Taxonomy" id="2126942"/>
    <lineage>
        <taxon>Eukaryota</taxon>
        <taxon>Fungi</taxon>
        <taxon>Dikarya</taxon>
        <taxon>Basidiomycota</taxon>
        <taxon>Agaricomycotina</taxon>
        <taxon>Agaricomycetes</taxon>
        <taxon>Polyporales</taxon>
        <taxon>Fomitopsis</taxon>
    </lineage>
</organism>
<dbReference type="InParanoid" id="S8EIE4"/>
<accession>S8EIE4</accession>
<dbReference type="EMBL" id="KE504131">
    <property type="protein sequence ID" value="EPT03089.1"/>
    <property type="molecule type" value="Genomic_DNA"/>
</dbReference>
<evidence type="ECO:0000313" key="2">
    <source>
        <dbReference type="EMBL" id="EPT03089.1"/>
    </source>
</evidence>
<reference evidence="2 3" key="1">
    <citation type="journal article" date="2012" name="Science">
        <title>The Paleozoic origin of enzymatic lignin decomposition reconstructed from 31 fungal genomes.</title>
        <authorList>
            <person name="Floudas D."/>
            <person name="Binder M."/>
            <person name="Riley R."/>
            <person name="Barry K."/>
            <person name="Blanchette R.A."/>
            <person name="Henrissat B."/>
            <person name="Martinez A.T."/>
            <person name="Otillar R."/>
            <person name="Spatafora J.W."/>
            <person name="Yadav J.S."/>
            <person name="Aerts A."/>
            <person name="Benoit I."/>
            <person name="Boyd A."/>
            <person name="Carlson A."/>
            <person name="Copeland A."/>
            <person name="Coutinho P.M."/>
            <person name="de Vries R.P."/>
            <person name="Ferreira P."/>
            <person name="Findley K."/>
            <person name="Foster B."/>
            <person name="Gaskell J."/>
            <person name="Glotzer D."/>
            <person name="Gorecki P."/>
            <person name="Heitman J."/>
            <person name="Hesse C."/>
            <person name="Hori C."/>
            <person name="Igarashi K."/>
            <person name="Jurgens J.A."/>
            <person name="Kallen N."/>
            <person name="Kersten P."/>
            <person name="Kohler A."/>
            <person name="Kuees U."/>
            <person name="Kumar T.K.A."/>
            <person name="Kuo A."/>
            <person name="LaButti K."/>
            <person name="Larrondo L.F."/>
            <person name="Lindquist E."/>
            <person name="Ling A."/>
            <person name="Lombard V."/>
            <person name="Lucas S."/>
            <person name="Lundell T."/>
            <person name="Martin R."/>
            <person name="McLaughlin D.J."/>
            <person name="Morgenstern I."/>
            <person name="Morin E."/>
            <person name="Murat C."/>
            <person name="Nagy L.G."/>
            <person name="Nolan M."/>
            <person name="Ohm R.A."/>
            <person name="Patyshakuliyeva A."/>
            <person name="Rokas A."/>
            <person name="Ruiz-Duenas F.J."/>
            <person name="Sabat G."/>
            <person name="Salamov A."/>
            <person name="Samejima M."/>
            <person name="Schmutz J."/>
            <person name="Slot J.C."/>
            <person name="St John F."/>
            <person name="Stenlid J."/>
            <person name="Sun H."/>
            <person name="Sun S."/>
            <person name="Syed K."/>
            <person name="Tsang A."/>
            <person name="Wiebenga A."/>
            <person name="Young D."/>
            <person name="Pisabarro A."/>
            <person name="Eastwood D.C."/>
            <person name="Martin F."/>
            <person name="Cullen D."/>
            <person name="Grigoriev I.V."/>
            <person name="Hibbett D.S."/>
        </authorList>
    </citation>
    <scope>NUCLEOTIDE SEQUENCE</scope>
    <source>
        <strain evidence="3">FP-58527</strain>
    </source>
</reference>
<proteinExistence type="predicted"/>
<protein>
    <recommendedName>
        <fullName evidence="4">AB hydrolase-1 domain-containing protein</fullName>
    </recommendedName>
</protein>
<gene>
    <name evidence="2" type="ORF">FOMPIDRAFT_59588</name>
</gene>
<dbReference type="eggNOG" id="ENOG502SQ6G">
    <property type="taxonomic scope" value="Eukaryota"/>
</dbReference>
<evidence type="ECO:0000256" key="1">
    <source>
        <dbReference type="SAM" id="MobiDB-lite"/>
    </source>
</evidence>
<evidence type="ECO:0000313" key="3">
    <source>
        <dbReference type="Proteomes" id="UP000015241"/>
    </source>
</evidence>
<feature type="non-terminal residue" evidence="2">
    <location>
        <position position="1"/>
    </location>
</feature>
<dbReference type="Gene3D" id="3.40.50.1820">
    <property type="entry name" value="alpha/beta hydrolase"/>
    <property type="match status" value="1"/>
</dbReference>
<dbReference type="InterPro" id="IPR029058">
    <property type="entry name" value="AB_hydrolase_fold"/>
</dbReference>
<name>S8EIE4_FOMSC</name>
<dbReference type="OrthoDB" id="5311491at2759"/>
<dbReference type="SUPFAM" id="SSF53474">
    <property type="entry name" value="alpha/beta-Hydrolases"/>
    <property type="match status" value="1"/>
</dbReference>
<sequence>DSSSHAFGIPHELQEPFTHPLRDPQVPPEKKGPAFERWVSGYYEHAIPPDDTLHSYVFDEVKDRFSDNPIRDPQPEHVATAERISADQRAEIVDEFVTTRSHIFYLAVDRAVYGQVMHDALWHSSVWPDLRVSVLWCDMAVPDTIMTNAWYVARQLRENWPEGARKVDIVRFRGANHFFYYEDTGAPATVAEYTTLVLIHGAVFHSAIYRPLIPYATERGLRLILVNLRDYPGSTRYTASDVAALSGDSAQQRHMYDARGVEVAAFLLWLIKAENIPSIKGSGDGGGNSAGGFGLLAWSWGSTIAMSFLAQAHKLPKEGQETLGKHLRALIFLDSSSHTFGVPPDLTDFIMHPFRDPTVPLNLKGSSFERWVSSYYDNAIPPNAALHIYTSDELKRLLAHNAISDPLPEHVATADRLSAAQRAAVVDESVAARSQMAFVAVDQAVCGQIMQEALWDATVWPNLRVSAIWCDMSIPDTCVAAWHFARQLEDWPQGARKVELVRFHGANHFVS</sequence>
<evidence type="ECO:0008006" key="4">
    <source>
        <dbReference type="Google" id="ProtNLM"/>
    </source>
</evidence>
<dbReference type="Proteomes" id="UP000015241">
    <property type="component" value="Unassembled WGS sequence"/>
</dbReference>
<dbReference type="HOGENOM" id="CLU_028278_0_0_1"/>
<dbReference type="AlphaFoldDB" id="S8EIE4"/>